<protein>
    <submittedName>
        <fullName evidence="1">Uncharacterized protein</fullName>
    </submittedName>
</protein>
<reference evidence="1 2" key="1">
    <citation type="submission" date="2023-09" db="EMBL/GenBank/DDBJ databases">
        <authorList>
            <person name="Wang M."/>
        </authorList>
    </citation>
    <scope>NUCLEOTIDE SEQUENCE [LARGE SCALE GENOMIC DNA]</scope>
    <source>
        <strain evidence="1">GT-2023</strain>
        <tissue evidence="1">Liver</tissue>
    </source>
</reference>
<dbReference type="Proteomes" id="UP001558613">
    <property type="component" value="Unassembled WGS sequence"/>
</dbReference>
<dbReference type="EMBL" id="JAYMGO010000019">
    <property type="protein sequence ID" value="KAL1255722.1"/>
    <property type="molecule type" value="Genomic_DNA"/>
</dbReference>
<comment type="caution">
    <text evidence="1">The sequence shown here is derived from an EMBL/GenBank/DDBJ whole genome shotgun (WGS) entry which is preliminary data.</text>
</comment>
<keyword evidence="2" id="KW-1185">Reference proteome</keyword>
<proteinExistence type="predicted"/>
<evidence type="ECO:0000313" key="2">
    <source>
        <dbReference type="Proteomes" id="UP001558613"/>
    </source>
</evidence>
<evidence type="ECO:0000313" key="1">
    <source>
        <dbReference type="EMBL" id="KAL1255722.1"/>
    </source>
</evidence>
<sequence>MKIPFVRNATENRATCKNPVVEKKFTSPFSIESRLQRESSAAVSHRPALCATIKLENAFLGLANGERGLAWD</sequence>
<gene>
    <name evidence="1" type="ORF">QQF64_013783</name>
</gene>
<organism evidence="1 2">
    <name type="scientific">Cirrhinus molitorella</name>
    <name type="common">mud carp</name>
    <dbReference type="NCBI Taxonomy" id="172907"/>
    <lineage>
        <taxon>Eukaryota</taxon>
        <taxon>Metazoa</taxon>
        <taxon>Chordata</taxon>
        <taxon>Craniata</taxon>
        <taxon>Vertebrata</taxon>
        <taxon>Euteleostomi</taxon>
        <taxon>Actinopterygii</taxon>
        <taxon>Neopterygii</taxon>
        <taxon>Teleostei</taxon>
        <taxon>Ostariophysi</taxon>
        <taxon>Cypriniformes</taxon>
        <taxon>Cyprinidae</taxon>
        <taxon>Labeoninae</taxon>
        <taxon>Labeonini</taxon>
        <taxon>Cirrhinus</taxon>
    </lineage>
</organism>
<name>A0ABR3LS55_9TELE</name>
<accession>A0ABR3LS55</accession>